<name>A0ABU3QH18_9ACTN</name>
<comment type="caution">
    <text evidence="2">The sequence shown here is derived from an EMBL/GenBank/DDBJ whole genome shotgun (WGS) entry which is preliminary data.</text>
</comment>
<dbReference type="RefSeq" id="WP_315877152.1">
    <property type="nucleotide sequence ID" value="NZ_JAWCTQ010000007.1"/>
</dbReference>
<gene>
    <name evidence="2" type="ORF">RND61_08270</name>
</gene>
<accession>A0ABU3QH18</accession>
<protein>
    <submittedName>
        <fullName evidence="2">Uncharacterized protein</fullName>
    </submittedName>
</protein>
<reference evidence="2 3" key="1">
    <citation type="submission" date="2023-09" db="EMBL/GenBank/DDBJ databases">
        <title>Streptomyces sp. nov.: A antagonism against Alternaria gaisen Producing Streptochlin, Isolated from Tamarix root soil.</title>
        <authorList>
            <person name="Chen Y."/>
        </authorList>
    </citation>
    <scope>NUCLEOTIDE SEQUENCE [LARGE SCALE GENOMIC DNA]</scope>
    <source>
        <strain evidence="2 3">TRM76323</strain>
    </source>
</reference>
<dbReference type="EMBL" id="JAWCTQ010000007">
    <property type="protein sequence ID" value="MDT9682068.1"/>
    <property type="molecule type" value="Genomic_DNA"/>
</dbReference>
<keyword evidence="3" id="KW-1185">Reference proteome</keyword>
<dbReference type="Proteomes" id="UP001250181">
    <property type="component" value="Unassembled WGS sequence"/>
</dbReference>
<organism evidence="2 3">
    <name type="scientific">Streptomyces tamarix</name>
    <dbReference type="NCBI Taxonomy" id="3078565"/>
    <lineage>
        <taxon>Bacteria</taxon>
        <taxon>Bacillati</taxon>
        <taxon>Actinomycetota</taxon>
        <taxon>Actinomycetes</taxon>
        <taxon>Kitasatosporales</taxon>
        <taxon>Streptomycetaceae</taxon>
        <taxon>Streptomyces</taxon>
    </lineage>
</organism>
<evidence type="ECO:0000313" key="2">
    <source>
        <dbReference type="EMBL" id="MDT9682068.1"/>
    </source>
</evidence>
<evidence type="ECO:0000313" key="3">
    <source>
        <dbReference type="Proteomes" id="UP001250181"/>
    </source>
</evidence>
<proteinExistence type="predicted"/>
<feature type="region of interest" description="Disordered" evidence="1">
    <location>
        <begin position="1"/>
        <end position="45"/>
    </location>
</feature>
<sequence>MTARAGGAGPRDHRQSRVPEIGTYGEPVGRAGGFFETPRLQTDRA</sequence>
<evidence type="ECO:0000256" key="1">
    <source>
        <dbReference type="SAM" id="MobiDB-lite"/>
    </source>
</evidence>